<comment type="caution">
    <text evidence="1">The sequence shown here is derived from an EMBL/GenBank/DDBJ whole genome shotgun (WGS) entry which is preliminary data.</text>
</comment>
<evidence type="ECO:0000313" key="2">
    <source>
        <dbReference type="Proteomes" id="UP000019918"/>
    </source>
</evidence>
<evidence type="ECO:0000313" key="1">
    <source>
        <dbReference type="EMBL" id="EXU75055.1"/>
    </source>
</evidence>
<dbReference type="OrthoDB" id="6623466at2"/>
<gene>
    <name evidence="1" type="ORF">BG55_14675</name>
</gene>
<protein>
    <submittedName>
        <fullName evidence="1">Uncharacterized protein</fullName>
    </submittedName>
</protein>
<reference evidence="1 2" key="1">
    <citation type="submission" date="2014-02" db="EMBL/GenBank/DDBJ databases">
        <title>Draft genome of Erwinia mallotivora strain BT-MARDI, a papaya dieback pathogen.</title>
        <authorList>
            <person name="Redzuan R."/>
            <person name="Abu Bakar N."/>
            <person name="Badrun R."/>
            <person name="Mohd Raih M.F."/>
            <person name="Rozano L."/>
            <person name="Mat Amin N."/>
        </authorList>
    </citation>
    <scope>NUCLEOTIDE SEQUENCE [LARGE SCALE GENOMIC DNA]</scope>
    <source>
        <strain evidence="1 2">BT-MARDI</strain>
    </source>
</reference>
<organism evidence="1 2">
    <name type="scientific">Erwinia mallotivora</name>
    <dbReference type="NCBI Taxonomy" id="69222"/>
    <lineage>
        <taxon>Bacteria</taxon>
        <taxon>Pseudomonadati</taxon>
        <taxon>Pseudomonadota</taxon>
        <taxon>Gammaproteobacteria</taxon>
        <taxon>Enterobacterales</taxon>
        <taxon>Erwiniaceae</taxon>
        <taxon>Erwinia</taxon>
    </lineage>
</organism>
<dbReference type="AlphaFoldDB" id="A0A014NMK4"/>
<keyword evidence="2" id="KW-1185">Reference proteome</keyword>
<accession>A0A014NMK4</accession>
<dbReference type="RefSeq" id="WP_034938490.1">
    <property type="nucleotide sequence ID" value="NZ_JFHN01000053.1"/>
</dbReference>
<sequence>MFEIKNEATLFRLSFIERIEEPEEPQEDEIRCWLEIEGCGINLQCQCELTPYDLTSLKEMISGFYASLSRNESPEPVSFAPRIETFTCGFNAIVGSDSVGFTFSASPQVYDSWKLTGGIIIDQSYFPALIYGIESILTN</sequence>
<dbReference type="STRING" id="69222.BG55_14675"/>
<name>A0A014NMK4_9GAMM</name>
<dbReference type="Proteomes" id="UP000019918">
    <property type="component" value="Unassembled WGS sequence"/>
</dbReference>
<dbReference type="PATRIC" id="fig|69222.5.peg.3010"/>
<dbReference type="EMBL" id="JFHN01000053">
    <property type="protein sequence ID" value="EXU75055.1"/>
    <property type="molecule type" value="Genomic_DNA"/>
</dbReference>
<proteinExistence type="predicted"/>